<dbReference type="GO" id="GO:0030170">
    <property type="term" value="F:pyridoxal phosphate binding"/>
    <property type="evidence" value="ECO:0007669"/>
    <property type="project" value="UniProtKB-UniRule"/>
</dbReference>
<keyword evidence="1 2" id="KW-0663">Pyridoxal phosphate</keyword>
<feature type="modified residue" description="N6-(pyridoxal phosphate)lysine" evidence="2 3">
    <location>
        <position position="46"/>
    </location>
</feature>
<comment type="caution">
    <text evidence="6">The sequence shown here is derived from an EMBL/GenBank/DDBJ whole genome shotgun (WGS) entry which is preliminary data.</text>
</comment>
<comment type="similarity">
    <text evidence="2 4">Belongs to the pyridoxal phosphate-binding protein YggS/PROSC family.</text>
</comment>
<dbReference type="PANTHER" id="PTHR10146">
    <property type="entry name" value="PROLINE SYNTHETASE CO-TRANSCRIBED BACTERIAL HOMOLOG PROTEIN"/>
    <property type="match status" value="1"/>
</dbReference>
<dbReference type="RefSeq" id="WP_067551056.1">
    <property type="nucleotide sequence ID" value="NZ_LPXN01000001.1"/>
</dbReference>
<dbReference type="InterPro" id="IPR011078">
    <property type="entry name" value="PyrdxlP_homeostasis"/>
</dbReference>
<sequence>MSTEPTPENLTRQIRENLDAIHARIAKAAKAARLAPTDVTLIAVSKAQPAERVAAALAAGQRIFGENRVQEAELRWGPLRAEHPDLELHLIGPLQTNKVREAVALFDVIQSVDRPKLAEALAKEMASSGRRLPCYIQVNTGEEEQKAGILPEAADGFIAECKELGLDIVGLMCIPPAEEEPSLHFGLLREIARRNGLTKLSMGMSADYELAIPFGATAVRVGTAIFGIRGDWKESVGKPV</sequence>
<organism evidence="6 7">
    <name type="scientific">Oceanibaculum pacificum</name>
    <dbReference type="NCBI Taxonomy" id="580166"/>
    <lineage>
        <taxon>Bacteria</taxon>
        <taxon>Pseudomonadati</taxon>
        <taxon>Pseudomonadota</taxon>
        <taxon>Alphaproteobacteria</taxon>
        <taxon>Rhodospirillales</taxon>
        <taxon>Oceanibaculaceae</taxon>
        <taxon>Oceanibaculum</taxon>
    </lineage>
</organism>
<evidence type="ECO:0000259" key="5">
    <source>
        <dbReference type="Pfam" id="PF01168"/>
    </source>
</evidence>
<comment type="function">
    <text evidence="2">Pyridoxal 5'-phosphate (PLP)-binding protein, which is involved in PLP homeostasis.</text>
</comment>
<dbReference type="NCBIfam" id="TIGR00044">
    <property type="entry name" value="YggS family pyridoxal phosphate-dependent enzyme"/>
    <property type="match status" value="1"/>
</dbReference>
<dbReference type="EMBL" id="LPXN01000001">
    <property type="protein sequence ID" value="KZD12844.1"/>
    <property type="molecule type" value="Genomic_DNA"/>
</dbReference>
<dbReference type="Gene3D" id="3.20.20.10">
    <property type="entry name" value="Alanine racemase"/>
    <property type="match status" value="1"/>
</dbReference>
<comment type="cofactor">
    <cofactor evidence="3">
        <name>pyridoxal 5'-phosphate</name>
        <dbReference type="ChEBI" id="CHEBI:597326"/>
    </cofactor>
</comment>
<proteinExistence type="inferred from homology"/>
<gene>
    <name evidence="6" type="ORF">AUP43_00445</name>
</gene>
<name>A0A154WH27_9PROT</name>
<evidence type="ECO:0000256" key="4">
    <source>
        <dbReference type="RuleBase" id="RU004514"/>
    </source>
</evidence>
<dbReference type="InterPro" id="IPR001608">
    <property type="entry name" value="Ala_racemase_N"/>
</dbReference>
<dbReference type="PANTHER" id="PTHR10146:SF14">
    <property type="entry name" value="PYRIDOXAL PHOSPHATE HOMEOSTASIS PROTEIN"/>
    <property type="match status" value="1"/>
</dbReference>
<evidence type="ECO:0000256" key="1">
    <source>
        <dbReference type="ARBA" id="ARBA00022898"/>
    </source>
</evidence>
<accession>A0A154WH27</accession>
<reference evidence="6 7" key="1">
    <citation type="submission" date="2015-12" db="EMBL/GenBank/DDBJ databases">
        <title>Genome sequence of Oceanibaculum pacificum MCCC 1A02656.</title>
        <authorList>
            <person name="Lu L."/>
            <person name="Lai Q."/>
            <person name="Shao Z."/>
            <person name="Qian P."/>
        </authorList>
    </citation>
    <scope>NUCLEOTIDE SEQUENCE [LARGE SCALE GENOMIC DNA]</scope>
    <source>
        <strain evidence="6 7">MCCC 1A02656</strain>
    </source>
</reference>
<dbReference type="CDD" id="cd00635">
    <property type="entry name" value="PLPDE_III_YBL036c_like"/>
    <property type="match status" value="1"/>
</dbReference>
<keyword evidence="7" id="KW-1185">Reference proteome</keyword>
<dbReference type="AlphaFoldDB" id="A0A154WH27"/>
<dbReference type="SUPFAM" id="SSF51419">
    <property type="entry name" value="PLP-binding barrel"/>
    <property type="match status" value="1"/>
</dbReference>
<dbReference type="FunFam" id="3.20.20.10:FF:000018">
    <property type="entry name" value="Pyridoxal phosphate homeostasis protein"/>
    <property type="match status" value="1"/>
</dbReference>
<evidence type="ECO:0000313" key="6">
    <source>
        <dbReference type="EMBL" id="KZD12844.1"/>
    </source>
</evidence>
<feature type="domain" description="Alanine racemase N-terminal" evidence="5">
    <location>
        <begin position="17"/>
        <end position="229"/>
    </location>
</feature>
<dbReference type="Proteomes" id="UP000076400">
    <property type="component" value="Unassembled WGS sequence"/>
</dbReference>
<dbReference type="PIRSF" id="PIRSF004848">
    <property type="entry name" value="YBL036c_PLPDEIII"/>
    <property type="match status" value="1"/>
</dbReference>
<dbReference type="Pfam" id="PF01168">
    <property type="entry name" value="Ala_racemase_N"/>
    <property type="match status" value="1"/>
</dbReference>
<protein>
    <recommendedName>
        <fullName evidence="2">Pyridoxal phosphate homeostasis protein</fullName>
        <shortName evidence="2">PLP homeostasis protein</shortName>
    </recommendedName>
</protein>
<evidence type="ECO:0000256" key="3">
    <source>
        <dbReference type="PIRSR" id="PIRSR004848-1"/>
    </source>
</evidence>
<evidence type="ECO:0000256" key="2">
    <source>
        <dbReference type="HAMAP-Rule" id="MF_02087"/>
    </source>
</evidence>
<dbReference type="OrthoDB" id="9804072at2"/>
<dbReference type="STRING" id="580166.AUP43_00445"/>
<dbReference type="InterPro" id="IPR029066">
    <property type="entry name" value="PLP-binding_barrel"/>
</dbReference>
<dbReference type="HAMAP" id="MF_02087">
    <property type="entry name" value="PLP_homeostasis"/>
    <property type="match status" value="1"/>
</dbReference>
<evidence type="ECO:0000313" key="7">
    <source>
        <dbReference type="Proteomes" id="UP000076400"/>
    </source>
</evidence>